<evidence type="ECO:0000259" key="5">
    <source>
        <dbReference type="PROSITE" id="PS50821"/>
    </source>
</evidence>
<accession>A0A2K3NXQ4</accession>
<evidence type="ECO:0000313" key="8">
    <source>
        <dbReference type="Proteomes" id="UP000236291"/>
    </source>
</evidence>
<reference evidence="7 8" key="2">
    <citation type="journal article" date="2017" name="Front. Plant Sci.">
        <title>Gene Classification and Mining of Molecular Markers Useful in Red Clover (Trifolium pratense) Breeding.</title>
        <authorList>
            <person name="Istvanek J."/>
            <person name="Dluhosova J."/>
            <person name="Dluhos P."/>
            <person name="Patkova L."/>
            <person name="Nedelnik J."/>
            <person name="Repkova J."/>
        </authorList>
    </citation>
    <scope>NUCLEOTIDE SEQUENCE [LARGE SCALE GENOMIC DNA]</scope>
    <source>
        <strain evidence="8">cv. Tatra</strain>
        <tissue evidence="7">Young leaves</tissue>
    </source>
</reference>
<feature type="region of interest" description="Disordered" evidence="4">
    <location>
        <begin position="138"/>
        <end position="167"/>
    </location>
</feature>
<reference evidence="7 8" key="1">
    <citation type="journal article" date="2014" name="Am. J. Bot.">
        <title>Genome assembly and annotation for red clover (Trifolium pratense; Fabaceae).</title>
        <authorList>
            <person name="Istvanek J."/>
            <person name="Jaros M."/>
            <person name="Krenek A."/>
            <person name="Repkova J."/>
        </authorList>
    </citation>
    <scope>NUCLEOTIDE SEQUENCE [LARGE SCALE GENOMIC DNA]</scope>
    <source>
        <strain evidence="8">cv. Tatra</strain>
        <tissue evidence="7">Young leaves</tissue>
    </source>
</reference>
<dbReference type="InterPro" id="IPR036085">
    <property type="entry name" value="PAZ_dom_sf"/>
</dbReference>
<dbReference type="Pfam" id="PF08699">
    <property type="entry name" value="ArgoL1"/>
    <property type="match status" value="1"/>
</dbReference>
<dbReference type="InterPro" id="IPR003165">
    <property type="entry name" value="Piwi"/>
</dbReference>
<evidence type="ECO:0000313" key="7">
    <source>
        <dbReference type="EMBL" id="PNY07817.1"/>
    </source>
</evidence>
<feature type="compositionally biased region" description="Basic and acidic residues" evidence="4">
    <location>
        <begin position="1"/>
        <end position="10"/>
    </location>
</feature>
<feature type="domain" description="Piwi" evidence="6">
    <location>
        <begin position="521"/>
        <end position="835"/>
    </location>
</feature>
<sequence length="869" mass="98693">MGSQETEDRLLPPPPVVPSDVNKHQDQDMGFLLIASRPELGSSGAKFRLLTNHFKVNVENVDGVSFNKYKLTFLNKEGNKMKYLPGKGALREILDRARDLYSPDLDVFAYDGEQTLFTIKRLENSLFRVDLENIVTNRDNVNSSSPEGNGSPNASNKKRQKASRGSKNYVVEIRHESTISLQEIADALKEHKTDNNIARVLDIILRQHAAEKGCLLVRQNFFQNDICNLFKIGAGVTGCRGHHPIFRNTQSGLSLNIDVSSAMSYKPGDIIDFVFEIQQKNKDNPESIDWPEAGITLQNLRMTVGTDSQKYKITGLSEEFVKNQKFTWKKRIDGEVVSEEITVWDYFTKHKNIVLYKPDLPCINVGKPGHPTYFPMEWYTKPLTTSQRSSFVENLRQKPEERKQFLIDTFHGSKYDSQAMLHTCGISIRPELTQFDGRKLTAPWKMAEAVKIEEWAVVNFSSRLNSRELVADLIKCGETNGIFAEQPFDLFDETHQDKVKSPSIRVKDMLDKVLKKKTPKFLVCLLCENNDIYGPWKKACLSDHGIFTQCLAPRRKRDANKHYLANVLLKINVKLGGMNSLLAKELSKDIPIVSKTPTLILGMDVSHGSPGQTDIPSIAAVVSSRHWPKVSKYRAWFRTQKSKVEMIEELFKLVDDKDEGLIRQALDDFCATSGQRPENIIIFRDGVSDSQFSQVLDKELTHIIEACQFWNTDKDWHPKFLLVVAQKNHHTRFFQSEGIYGNPKQNIPPGIVVDNVICHPTNYDFYMCAHAGKIGTSRPTHYHVLWDDIKSSPDDLQELVHSLSYVYQRGTTAISVVAPIRYAHLAASQVRQFMKCEDTSETNSSHGDANPVPQLPQLHKNVCDSMFFV</sequence>
<dbReference type="GO" id="GO:0051607">
    <property type="term" value="P:defense response to virus"/>
    <property type="evidence" value="ECO:0007669"/>
    <property type="project" value="UniProtKB-ARBA"/>
</dbReference>
<evidence type="ECO:0000259" key="6">
    <source>
        <dbReference type="PROSITE" id="PS50822"/>
    </source>
</evidence>
<dbReference type="Gene3D" id="3.40.50.2300">
    <property type="match status" value="1"/>
</dbReference>
<gene>
    <name evidence="7" type="ORF">L195_g004323</name>
</gene>
<dbReference type="SMART" id="SM01163">
    <property type="entry name" value="DUF1785"/>
    <property type="match status" value="1"/>
</dbReference>
<dbReference type="Pfam" id="PF16486">
    <property type="entry name" value="ArgoN"/>
    <property type="match status" value="1"/>
</dbReference>
<feature type="region of interest" description="Disordered" evidence="4">
    <location>
        <begin position="1"/>
        <end position="20"/>
    </location>
</feature>
<evidence type="ECO:0000256" key="2">
    <source>
        <dbReference type="ARBA" id="ARBA00022491"/>
    </source>
</evidence>
<comment type="caution">
    <text evidence="7">The sequence shown here is derived from an EMBL/GenBank/DDBJ whole genome shotgun (WGS) entry which is preliminary data.</text>
</comment>
<dbReference type="InterPro" id="IPR032474">
    <property type="entry name" value="Argonaute_N"/>
</dbReference>
<dbReference type="FunFam" id="3.30.420.10:FF:000091">
    <property type="entry name" value="Protein argonaute 3"/>
    <property type="match status" value="1"/>
</dbReference>
<dbReference type="InterPro" id="IPR014811">
    <property type="entry name" value="ArgoL1"/>
</dbReference>
<dbReference type="Gene3D" id="2.170.260.10">
    <property type="entry name" value="paz domain"/>
    <property type="match status" value="1"/>
</dbReference>
<dbReference type="AlphaFoldDB" id="A0A2K3NXQ4"/>
<dbReference type="SMART" id="SM00950">
    <property type="entry name" value="Piwi"/>
    <property type="match status" value="1"/>
</dbReference>
<dbReference type="Pfam" id="PF02170">
    <property type="entry name" value="PAZ"/>
    <property type="match status" value="1"/>
</dbReference>
<comment type="similarity">
    <text evidence="1">Belongs to the argonaute family. Ago subfamily.</text>
</comment>
<dbReference type="CDD" id="cd02846">
    <property type="entry name" value="PAZ_argonaute_like"/>
    <property type="match status" value="1"/>
</dbReference>
<feature type="domain" description="PAZ" evidence="5">
    <location>
        <begin position="269"/>
        <end position="383"/>
    </location>
</feature>
<evidence type="ECO:0000256" key="3">
    <source>
        <dbReference type="ARBA" id="ARBA00023274"/>
    </source>
</evidence>
<dbReference type="Gene3D" id="3.30.420.10">
    <property type="entry name" value="Ribonuclease H-like superfamily/Ribonuclease H"/>
    <property type="match status" value="1"/>
</dbReference>
<dbReference type="InterPro" id="IPR003100">
    <property type="entry name" value="PAZ_dom"/>
</dbReference>
<keyword evidence="2" id="KW-0678">Repressor</keyword>
<dbReference type="PROSITE" id="PS50821">
    <property type="entry name" value="PAZ"/>
    <property type="match status" value="1"/>
</dbReference>
<organism evidence="7 8">
    <name type="scientific">Trifolium pratense</name>
    <name type="common">Red clover</name>
    <dbReference type="NCBI Taxonomy" id="57577"/>
    <lineage>
        <taxon>Eukaryota</taxon>
        <taxon>Viridiplantae</taxon>
        <taxon>Streptophyta</taxon>
        <taxon>Embryophyta</taxon>
        <taxon>Tracheophyta</taxon>
        <taxon>Spermatophyta</taxon>
        <taxon>Magnoliopsida</taxon>
        <taxon>eudicotyledons</taxon>
        <taxon>Gunneridae</taxon>
        <taxon>Pentapetalae</taxon>
        <taxon>rosids</taxon>
        <taxon>fabids</taxon>
        <taxon>Fabales</taxon>
        <taxon>Fabaceae</taxon>
        <taxon>Papilionoideae</taxon>
        <taxon>50 kb inversion clade</taxon>
        <taxon>NPAAA clade</taxon>
        <taxon>Hologalegina</taxon>
        <taxon>IRL clade</taxon>
        <taxon>Trifolieae</taxon>
        <taxon>Trifolium</taxon>
    </lineage>
</organism>
<dbReference type="PANTHER" id="PTHR22891">
    <property type="entry name" value="EUKARYOTIC TRANSLATION INITIATION FACTOR 2C"/>
    <property type="match status" value="1"/>
</dbReference>
<dbReference type="GO" id="GO:1990904">
    <property type="term" value="C:ribonucleoprotein complex"/>
    <property type="evidence" value="ECO:0007669"/>
    <property type="project" value="UniProtKB-KW"/>
</dbReference>
<evidence type="ECO:0000256" key="1">
    <source>
        <dbReference type="ARBA" id="ARBA00008201"/>
    </source>
</evidence>
<dbReference type="InterPro" id="IPR012337">
    <property type="entry name" value="RNaseH-like_sf"/>
</dbReference>
<feature type="compositionally biased region" description="Low complexity" evidence="4">
    <location>
        <begin position="140"/>
        <end position="155"/>
    </location>
</feature>
<dbReference type="SUPFAM" id="SSF101690">
    <property type="entry name" value="PAZ domain"/>
    <property type="match status" value="1"/>
</dbReference>
<dbReference type="STRING" id="57577.A0A2K3NXQ4"/>
<dbReference type="GO" id="GO:0003723">
    <property type="term" value="F:RNA binding"/>
    <property type="evidence" value="ECO:0007669"/>
    <property type="project" value="InterPro"/>
</dbReference>
<dbReference type="InterPro" id="IPR036397">
    <property type="entry name" value="RNaseH_sf"/>
</dbReference>
<keyword evidence="3" id="KW-0687">Ribonucleoprotein</keyword>
<dbReference type="PROSITE" id="PS50822">
    <property type="entry name" value="PIWI"/>
    <property type="match status" value="1"/>
</dbReference>
<dbReference type="SUPFAM" id="SSF53098">
    <property type="entry name" value="Ribonuclease H-like"/>
    <property type="match status" value="1"/>
</dbReference>
<protein>
    <submittedName>
        <fullName evidence="7">Protein argonaute 4-like</fullName>
    </submittedName>
</protein>
<dbReference type="Proteomes" id="UP000236291">
    <property type="component" value="Unassembled WGS sequence"/>
</dbReference>
<dbReference type="Pfam" id="PF02171">
    <property type="entry name" value="Piwi"/>
    <property type="match status" value="1"/>
</dbReference>
<name>A0A2K3NXQ4_TRIPR</name>
<proteinExistence type="inferred from homology"/>
<evidence type="ECO:0000256" key="4">
    <source>
        <dbReference type="SAM" id="MobiDB-lite"/>
    </source>
</evidence>
<dbReference type="EMBL" id="ASHM01002122">
    <property type="protein sequence ID" value="PNY07817.1"/>
    <property type="molecule type" value="Genomic_DNA"/>
</dbReference>